<dbReference type="Proteomes" id="UP000192917">
    <property type="component" value="Unassembled WGS sequence"/>
</dbReference>
<dbReference type="PANTHER" id="PTHR12128">
    <property type="entry name" value="DIHYDRODIPICOLINATE SYNTHASE"/>
    <property type="match status" value="1"/>
</dbReference>
<evidence type="ECO:0000313" key="6">
    <source>
        <dbReference type="Proteomes" id="UP000192917"/>
    </source>
</evidence>
<dbReference type="InterPro" id="IPR013785">
    <property type="entry name" value="Aldolase_TIM"/>
</dbReference>
<feature type="active site" description="Proton donor/acceptor" evidence="3">
    <location>
        <position position="158"/>
    </location>
</feature>
<dbReference type="GO" id="GO:0008840">
    <property type="term" value="F:4-hydroxy-tetrahydrodipicolinate synthase activity"/>
    <property type="evidence" value="ECO:0007669"/>
    <property type="project" value="TreeGrafter"/>
</dbReference>
<evidence type="ECO:0000256" key="4">
    <source>
        <dbReference type="PIRSR" id="PIRSR001365-2"/>
    </source>
</evidence>
<evidence type="ECO:0000313" key="5">
    <source>
        <dbReference type="EMBL" id="SMF45543.1"/>
    </source>
</evidence>
<dbReference type="SUPFAM" id="SSF51569">
    <property type="entry name" value="Aldolase"/>
    <property type="match status" value="1"/>
</dbReference>
<accession>A0A1Y6CAT3</accession>
<dbReference type="PANTHER" id="PTHR12128:SF67">
    <property type="entry name" value="BLR3884 PROTEIN"/>
    <property type="match status" value="1"/>
</dbReference>
<dbReference type="CDD" id="cd00408">
    <property type="entry name" value="DHDPS-like"/>
    <property type="match status" value="1"/>
</dbReference>
<dbReference type="SMART" id="SM01130">
    <property type="entry name" value="DHDPS"/>
    <property type="match status" value="1"/>
</dbReference>
<feature type="binding site" evidence="4">
    <location>
        <position position="229"/>
    </location>
    <ligand>
        <name>pyruvate</name>
        <dbReference type="ChEBI" id="CHEBI:15361"/>
    </ligand>
</feature>
<gene>
    <name evidence="5" type="ORF">SAMN05428998_11616</name>
</gene>
<dbReference type="RefSeq" id="WP_085124123.1">
    <property type="nucleotide sequence ID" value="NZ_FWZX01000016.1"/>
</dbReference>
<protein>
    <submittedName>
        <fullName evidence="5">4-hydroxy-tetrahydrodipicolinate synthase</fullName>
    </submittedName>
</protein>
<dbReference type="AlphaFoldDB" id="A0A1Y6CAT3"/>
<dbReference type="PRINTS" id="PR00146">
    <property type="entry name" value="DHPICSNTHASE"/>
</dbReference>
<dbReference type="Gene3D" id="3.20.20.70">
    <property type="entry name" value="Aldolase class I"/>
    <property type="match status" value="1"/>
</dbReference>
<dbReference type="EMBL" id="FWZX01000016">
    <property type="protein sequence ID" value="SMF45543.1"/>
    <property type="molecule type" value="Genomic_DNA"/>
</dbReference>
<dbReference type="STRING" id="560819.SAMN05428998_11616"/>
<evidence type="ECO:0000256" key="3">
    <source>
        <dbReference type="PIRSR" id="PIRSR001365-1"/>
    </source>
</evidence>
<name>A0A1Y6CAT3_9PROT</name>
<dbReference type="Pfam" id="PF00701">
    <property type="entry name" value="DHDPS"/>
    <property type="match status" value="1"/>
</dbReference>
<comment type="similarity">
    <text evidence="2">Belongs to the DapA family.</text>
</comment>
<dbReference type="PIRSF" id="PIRSF001365">
    <property type="entry name" value="DHDPS"/>
    <property type="match status" value="1"/>
</dbReference>
<feature type="binding site" evidence="4">
    <location>
        <position position="66"/>
    </location>
    <ligand>
        <name>pyruvate</name>
        <dbReference type="ChEBI" id="CHEBI:15361"/>
    </ligand>
</feature>
<feature type="active site" description="Schiff-base intermediate with substrate" evidence="3">
    <location>
        <position position="188"/>
    </location>
</feature>
<proteinExistence type="inferred from homology"/>
<reference evidence="5 6" key="1">
    <citation type="submission" date="2017-04" db="EMBL/GenBank/DDBJ databases">
        <authorList>
            <person name="Afonso C.L."/>
            <person name="Miller P.J."/>
            <person name="Scott M.A."/>
            <person name="Spackman E."/>
            <person name="Goraichik I."/>
            <person name="Dimitrov K.M."/>
            <person name="Suarez D.L."/>
            <person name="Swayne D.E."/>
        </authorList>
    </citation>
    <scope>NUCLEOTIDE SEQUENCE [LARGE SCALE GENOMIC DNA]</scope>
    <source>
        <strain evidence="5 6">USBA 355</strain>
    </source>
</reference>
<evidence type="ECO:0000256" key="1">
    <source>
        <dbReference type="ARBA" id="ARBA00023239"/>
    </source>
</evidence>
<sequence>MTSQLAPHPATRNRVKALIGTSAALVTPFEAGGAVDWHRFAGHAKHLLDQGPQGGGMTVVTAFGTTGEGVSIPREARADLYERMEEHGVAAGQLVEGVYGPVSAEAGRHLGRSLAAGAAAILLAPPFYFKGVPDEGLYRWFAEAFEAAGGAARDVILYNIPQLTGVPLGPALVGRLRDAFPEVVAGVKDSAGDWPATQALLAEHRDLAILVGHEGHLAQAVRAGASGAISGLANVAPGLVAKLVSGEEDPRTEKLLARILALAVVPAVKALTAGQTGDHGWLAVRAPLVAMDAGDAEGLWRELGEMLQ</sequence>
<keyword evidence="1 2" id="KW-0456">Lyase</keyword>
<keyword evidence="6" id="KW-1185">Reference proteome</keyword>
<evidence type="ECO:0000256" key="2">
    <source>
        <dbReference type="PIRNR" id="PIRNR001365"/>
    </source>
</evidence>
<dbReference type="InterPro" id="IPR002220">
    <property type="entry name" value="DapA-like"/>
</dbReference>
<organism evidence="5 6">
    <name type="scientific">Tistlia consotensis USBA 355</name>
    <dbReference type="NCBI Taxonomy" id="560819"/>
    <lineage>
        <taxon>Bacteria</taxon>
        <taxon>Pseudomonadati</taxon>
        <taxon>Pseudomonadota</taxon>
        <taxon>Alphaproteobacteria</taxon>
        <taxon>Rhodospirillales</taxon>
        <taxon>Rhodovibrionaceae</taxon>
        <taxon>Tistlia</taxon>
    </lineage>
</organism>